<dbReference type="RefSeq" id="WP_347300180.1">
    <property type="nucleotide sequence ID" value="NZ_CP142433.1"/>
</dbReference>
<evidence type="ECO:0000256" key="1">
    <source>
        <dbReference type="SAM" id="Phobius"/>
    </source>
</evidence>
<keyword evidence="1" id="KW-1133">Transmembrane helix</keyword>
<feature type="transmembrane region" description="Helical" evidence="1">
    <location>
        <begin position="52"/>
        <end position="73"/>
    </location>
</feature>
<evidence type="ECO:0008006" key="4">
    <source>
        <dbReference type="Google" id="ProtNLM"/>
    </source>
</evidence>
<feature type="transmembrane region" description="Helical" evidence="1">
    <location>
        <begin position="184"/>
        <end position="203"/>
    </location>
</feature>
<keyword evidence="1" id="KW-0812">Transmembrane</keyword>
<gene>
    <name evidence="3" type="ORF">VUQ06_06710</name>
    <name evidence="2" type="ORF">VUQ08_07840</name>
</gene>
<name>A0AB74TYU8_9LACT</name>
<feature type="transmembrane region" description="Helical" evidence="1">
    <location>
        <begin position="20"/>
        <end position="40"/>
    </location>
</feature>
<protein>
    <recommendedName>
        <fullName evidence="4">ABC transporter permease</fullName>
    </recommendedName>
</protein>
<dbReference type="EMBL" id="CP142433">
    <property type="protein sequence ID" value="XBC45759.1"/>
    <property type="molecule type" value="Genomic_DNA"/>
</dbReference>
<keyword evidence="1" id="KW-0472">Membrane</keyword>
<proteinExistence type="predicted"/>
<reference evidence="3" key="1">
    <citation type="submission" date="2023-12" db="EMBL/GenBank/DDBJ databases">
        <title>Dolosigranulum savutii sp. nov. isolated from human upper respiratory samples collected in Botswana.</title>
        <authorList>
            <person name="Kelly M.S."/>
        </authorList>
    </citation>
    <scope>NUCLEOTIDE SEQUENCE</scope>
    <source>
        <strain evidence="3">MSK294</strain>
        <strain evidence="2">MSK433</strain>
    </source>
</reference>
<dbReference type="AlphaFoldDB" id="A0AB74TYU8"/>
<organism evidence="3">
    <name type="scientific">Dolosigranulum savutiense</name>
    <dbReference type="NCBI Taxonomy" id="3110288"/>
    <lineage>
        <taxon>Bacteria</taxon>
        <taxon>Bacillati</taxon>
        <taxon>Bacillota</taxon>
        <taxon>Bacilli</taxon>
        <taxon>Lactobacillales</taxon>
        <taxon>Carnobacteriaceae</taxon>
        <taxon>Dolosigranulum</taxon>
    </lineage>
</organism>
<feature type="transmembrane region" description="Helical" evidence="1">
    <location>
        <begin position="119"/>
        <end position="139"/>
    </location>
</feature>
<dbReference type="KEGG" id="dst:VUQ06_06710"/>
<evidence type="ECO:0000313" key="2">
    <source>
        <dbReference type="EMBL" id="XBC45759.1"/>
    </source>
</evidence>
<evidence type="ECO:0000313" key="3">
    <source>
        <dbReference type="EMBL" id="XBC49190.1"/>
    </source>
</evidence>
<accession>A0AB74TYU8</accession>
<sequence length="248" mass="26990">MIKTILKTYMNRQSPPEVKWFPAIIGIVYMITLYLLMGISRSTASVNGTLDSYRTIIAGGLTVALIVAVMYGAVLVNDQLVKQFAGVVEVQSFQIPGGQGVMFLLQLVVFAGKMLLQMLLALTMGSGLFLLIESILPVLNNPMSVFNFANVMQLILGTWSVSLFTIAIVALAGILGIHYRSTRLTVIIALFSVIVVGGLTIFMLRVIPFITLLLSIGLAVLIGFMAKGLATNLTQRSTVDFFRDGFFK</sequence>
<feature type="transmembrane region" description="Helical" evidence="1">
    <location>
        <begin position="209"/>
        <end position="226"/>
    </location>
</feature>
<feature type="transmembrane region" description="Helical" evidence="1">
    <location>
        <begin position="151"/>
        <end position="177"/>
    </location>
</feature>
<dbReference type="EMBL" id="CP142435">
    <property type="protein sequence ID" value="XBC49190.1"/>
    <property type="molecule type" value="Genomic_DNA"/>
</dbReference>